<evidence type="ECO:0000313" key="2">
    <source>
        <dbReference type="EMBL" id="GIF72670.1"/>
    </source>
</evidence>
<dbReference type="PROSITE" id="PS50943">
    <property type="entry name" value="HTH_CROC1"/>
    <property type="match status" value="1"/>
</dbReference>
<dbReference type="InterPro" id="IPR010982">
    <property type="entry name" value="Lambda_DNA-bd_dom_sf"/>
</dbReference>
<reference evidence="2 3" key="1">
    <citation type="submission" date="2021-01" db="EMBL/GenBank/DDBJ databases">
        <title>Whole genome shotgun sequence of Asanoa siamensis NBRC 107932.</title>
        <authorList>
            <person name="Komaki H."/>
            <person name="Tamura T."/>
        </authorList>
    </citation>
    <scope>NUCLEOTIDE SEQUENCE [LARGE SCALE GENOMIC DNA]</scope>
    <source>
        <strain evidence="2 3">NBRC 107932</strain>
    </source>
</reference>
<comment type="caution">
    <text evidence="2">The sequence shown here is derived from an EMBL/GenBank/DDBJ whole genome shotgun (WGS) entry which is preliminary data.</text>
</comment>
<dbReference type="Pfam" id="PF17765">
    <property type="entry name" value="MLTR_LBD"/>
    <property type="match status" value="1"/>
</dbReference>
<dbReference type="RefSeq" id="WP_239126634.1">
    <property type="nucleotide sequence ID" value="NZ_BONE01000013.1"/>
</dbReference>
<dbReference type="PANTHER" id="PTHR35010:SF2">
    <property type="entry name" value="BLL4672 PROTEIN"/>
    <property type="match status" value="1"/>
</dbReference>
<dbReference type="EMBL" id="BONE01000013">
    <property type="protein sequence ID" value="GIF72670.1"/>
    <property type="molecule type" value="Genomic_DNA"/>
</dbReference>
<dbReference type="SUPFAM" id="SSF47413">
    <property type="entry name" value="lambda repressor-like DNA-binding domains"/>
    <property type="match status" value="1"/>
</dbReference>
<dbReference type="PANTHER" id="PTHR35010">
    <property type="entry name" value="BLL4672 PROTEIN-RELATED"/>
    <property type="match status" value="1"/>
</dbReference>
<dbReference type="Gene3D" id="1.10.260.40">
    <property type="entry name" value="lambda repressor-like DNA-binding domains"/>
    <property type="match status" value="1"/>
</dbReference>
<feature type="domain" description="HTH cro/C1-type" evidence="1">
    <location>
        <begin position="36"/>
        <end position="83"/>
    </location>
</feature>
<dbReference type="SMART" id="SM00530">
    <property type="entry name" value="HTH_XRE"/>
    <property type="match status" value="1"/>
</dbReference>
<sequence length="275" mass="29880">MDKGNELGDFLRAHRERITPEEVGLGPGVGVRRVPGLRREEVAMLAGISSDYYLRLEQGRDRHPSVQVLDALARVLRLDTDAAAYLVGLSRPTSRAAARPGAASTAIPQSIRFLLDELTSPAFVQTRWLDVLLANRMALALSPNLSPGVNRLRAVFLDPAERAFHRDWPEAVAHAVAGLRADATGHGDDLALTSLVGELSLKSAEFRQLWARHDVRRPEARFSLMRHPEVGDLDLYGDKLTIAGTDGLVLCVYHAEPGSESARSLSLLGSLAAST</sequence>
<organism evidence="2 3">
    <name type="scientific">Asanoa siamensis</name>
    <dbReference type="NCBI Taxonomy" id="926357"/>
    <lineage>
        <taxon>Bacteria</taxon>
        <taxon>Bacillati</taxon>
        <taxon>Actinomycetota</taxon>
        <taxon>Actinomycetes</taxon>
        <taxon>Micromonosporales</taxon>
        <taxon>Micromonosporaceae</taxon>
        <taxon>Asanoa</taxon>
    </lineage>
</organism>
<dbReference type="CDD" id="cd00093">
    <property type="entry name" value="HTH_XRE"/>
    <property type="match status" value="1"/>
</dbReference>
<keyword evidence="3" id="KW-1185">Reference proteome</keyword>
<evidence type="ECO:0000313" key="3">
    <source>
        <dbReference type="Proteomes" id="UP000604117"/>
    </source>
</evidence>
<dbReference type="Proteomes" id="UP000604117">
    <property type="component" value="Unassembled WGS sequence"/>
</dbReference>
<dbReference type="InterPro" id="IPR041413">
    <property type="entry name" value="MLTR_LBD"/>
</dbReference>
<gene>
    <name evidence="2" type="ORF">Asi02nite_21880</name>
</gene>
<accession>A0ABQ4CN11</accession>
<dbReference type="InterPro" id="IPR001387">
    <property type="entry name" value="Cro/C1-type_HTH"/>
</dbReference>
<dbReference type="Gene3D" id="3.30.450.180">
    <property type="match status" value="1"/>
</dbReference>
<dbReference type="Pfam" id="PF13560">
    <property type="entry name" value="HTH_31"/>
    <property type="match status" value="1"/>
</dbReference>
<protein>
    <submittedName>
        <fullName evidence="2">Transcriptional regulator</fullName>
    </submittedName>
</protein>
<proteinExistence type="predicted"/>
<name>A0ABQ4CN11_9ACTN</name>
<evidence type="ECO:0000259" key="1">
    <source>
        <dbReference type="PROSITE" id="PS50943"/>
    </source>
</evidence>